<accession>A0A7J7LM22</accession>
<evidence type="ECO:0000313" key="7">
    <source>
        <dbReference type="Proteomes" id="UP000541444"/>
    </source>
</evidence>
<feature type="transmembrane region" description="Helical" evidence="3">
    <location>
        <begin position="272"/>
        <end position="289"/>
    </location>
</feature>
<keyword evidence="2 3" id="KW-0472">Membrane</keyword>
<keyword evidence="1" id="KW-0813">Transport</keyword>
<dbReference type="EMBL" id="JACGCM010002198">
    <property type="protein sequence ID" value="KAF6143687.1"/>
    <property type="molecule type" value="Genomic_DNA"/>
</dbReference>
<organism evidence="6 7">
    <name type="scientific">Kingdonia uniflora</name>
    <dbReference type="NCBI Taxonomy" id="39325"/>
    <lineage>
        <taxon>Eukaryota</taxon>
        <taxon>Viridiplantae</taxon>
        <taxon>Streptophyta</taxon>
        <taxon>Embryophyta</taxon>
        <taxon>Tracheophyta</taxon>
        <taxon>Spermatophyta</taxon>
        <taxon>Magnoliopsida</taxon>
        <taxon>Ranunculales</taxon>
        <taxon>Circaeasteraceae</taxon>
        <taxon>Kingdonia</taxon>
    </lineage>
</organism>
<feature type="domain" description="Plant PDR ABC transporter associated" evidence="4">
    <location>
        <begin position="308"/>
        <end position="355"/>
    </location>
</feature>
<feature type="transmembrane region" description="Helical" evidence="3">
    <location>
        <begin position="329"/>
        <end position="354"/>
    </location>
</feature>
<sequence length="368" mass="42045">MLAELSRREKGVGIKPDPEIDAFMKAKALAGQETSLVTNYILKILGLDICTDIMVTNDMRRGISGGQKKRVTTGTWDFYQLSQNSLREMLVGPAKTLFMDEISTGLDSSTTFQIVKFLKQIVHIMDLTMIISFLQPPPEMFDLFDDVILLSEGQVVYQGPRENVLEFFEIMGFKCPNRKGVADFLQEVTSRKNQSQYWYNKNQPYTYVSVAEFVQSFKSFRVGQQIFRDLTTPYDKSRAHPAALVRERYGISNMKLFRIEMKVGQLQDGGKFFGALFFSLINVMFNGMAELAMTVSKLPVPIVGSPIGELTVGKALLKARGMYTDEYMYWIYIGALFAFSVLFNVLFILALTYLSRKYYFKPDSWFLQ</sequence>
<dbReference type="OrthoDB" id="66620at2759"/>
<evidence type="ECO:0000259" key="4">
    <source>
        <dbReference type="Pfam" id="PF08370"/>
    </source>
</evidence>
<dbReference type="GO" id="GO:0140359">
    <property type="term" value="F:ABC-type transporter activity"/>
    <property type="evidence" value="ECO:0007669"/>
    <property type="project" value="InterPro"/>
</dbReference>
<gene>
    <name evidence="6" type="ORF">GIB67_021697</name>
</gene>
<dbReference type="Gene3D" id="3.40.50.300">
    <property type="entry name" value="P-loop containing nucleotide triphosphate hydrolases"/>
    <property type="match status" value="1"/>
</dbReference>
<proteinExistence type="predicted"/>
<dbReference type="PANTHER" id="PTHR19241">
    <property type="entry name" value="ATP-BINDING CASSETTE TRANSPORTER"/>
    <property type="match status" value="1"/>
</dbReference>
<dbReference type="Pfam" id="PF19055">
    <property type="entry name" value="ABC2_membrane_7"/>
    <property type="match status" value="1"/>
</dbReference>
<dbReference type="Proteomes" id="UP000541444">
    <property type="component" value="Unassembled WGS sequence"/>
</dbReference>
<keyword evidence="3" id="KW-1133">Transmembrane helix</keyword>
<feature type="domain" description="ABC transporter family G" evidence="5">
    <location>
        <begin position="135"/>
        <end position="187"/>
    </location>
</feature>
<evidence type="ECO:0000256" key="3">
    <source>
        <dbReference type="SAM" id="Phobius"/>
    </source>
</evidence>
<keyword evidence="3" id="KW-0812">Transmembrane</keyword>
<evidence type="ECO:0000256" key="2">
    <source>
        <dbReference type="ARBA" id="ARBA00023136"/>
    </source>
</evidence>
<reference evidence="6 7" key="1">
    <citation type="journal article" date="2020" name="IScience">
        <title>Genome Sequencing of the Endangered Kingdonia uniflora (Circaeasteraceae, Ranunculales) Reveals Potential Mechanisms of Evolutionary Specialization.</title>
        <authorList>
            <person name="Sun Y."/>
            <person name="Deng T."/>
            <person name="Zhang A."/>
            <person name="Moore M.J."/>
            <person name="Landis J.B."/>
            <person name="Lin N."/>
            <person name="Zhang H."/>
            <person name="Zhang X."/>
            <person name="Huang J."/>
            <person name="Zhang X."/>
            <person name="Sun H."/>
            <person name="Wang H."/>
        </authorList>
    </citation>
    <scope>NUCLEOTIDE SEQUENCE [LARGE SCALE GENOMIC DNA]</scope>
    <source>
        <strain evidence="6">TB1705</strain>
        <tissue evidence="6">Leaf</tissue>
    </source>
</reference>
<dbReference type="InterPro" id="IPR043926">
    <property type="entry name" value="ABCG_dom"/>
</dbReference>
<evidence type="ECO:0000256" key="1">
    <source>
        <dbReference type="ARBA" id="ARBA00022448"/>
    </source>
</evidence>
<protein>
    <submittedName>
        <fullName evidence="6">Uncharacterized protein</fullName>
    </submittedName>
</protein>
<name>A0A7J7LM22_9MAGN</name>
<dbReference type="SUPFAM" id="SSF52540">
    <property type="entry name" value="P-loop containing nucleoside triphosphate hydrolases"/>
    <property type="match status" value="1"/>
</dbReference>
<dbReference type="InterPro" id="IPR013581">
    <property type="entry name" value="PDR_assoc"/>
</dbReference>
<dbReference type="Pfam" id="PF08370">
    <property type="entry name" value="PDR_assoc"/>
    <property type="match status" value="1"/>
</dbReference>
<dbReference type="InterPro" id="IPR027417">
    <property type="entry name" value="P-loop_NTPase"/>
</dbReference>
<comment type="caution">
    <text evidence="6">The sequence shown here is derived from an EMBL/GenBank/DDBJ whole genome shotgun (WGS) entry which is preliminary data.</text>
</comment>
<keyword evidence="7" id="KW-1185">Reference proteome</keyword>
<evidence type="ECO:0000259" key="5">
    <source>
        <dbReference type="Pfam" id="PF19055"/>
    </source>
</evidence>
<dbReference type="AlphaFoldDB" id="A0A7J7LM22"/>
<evidence type="ECO:0000313" key="6">
    <source>
        <dbReference type="EMBL" id="KAF6143687.1"/>
    </source>
</evidence>